<accession>A0ABT3XUX7</accession>
<name>A0ABT3XUX7_9FLAO</name>
<dbReference type="RefSeq" id="WP_267266720.1">
    <property type="nucleotide sequence ID" value="NZ_JAOVZW010000020.1"/>
</dbReference>
<protein>
    <submittedName>
        <fullName evidence="1">Uncharacterized protein</fullName>
    </submittedName>
</protein>
<gene>
    <name evidence="1" type="ORF">OF897_16210</name>
</gene>
<evidence type="ECO:0000313" key="1">
    <source>
        <dbReference type="EMBL" id="MCX8525460.1"/>
    </source>
</evidence>
<proteinExistence type="predicted"/>
<reference evidence="1" key="1">
    <citation type="submission" date="2022-10" db="EMBL/GenBank/DDBJ databases">
        <title>Chryseobacterium sp. nov., a novel bacterial species.</title>
        <authorList>
            <person name="Cao Y."/>
        </authorList>
    </citation>
    <scope>NUCLEOTIDE SEQUENCE</scope>
    <source>
        <strain evidence="1">CCTCC AB2015118</strain>
    </source>
</reference>
<dbReference type="EMBL" id="JAOVZW010000020">
    <property type="protein sequence ID" value="MCX8525460.1"/>
    <property type="molecule type" value="Genomic_DNA"/>
</dbReference>
<organism evidence="1 2">
    <name type="scientific">Chryseobacterium formosus</name>
    <dbReference type="NCBI Taxonomy" id="1537363"/>
    <lineage>
        <taxon>Bacteria</taxon>
        <taxon>Pseudomonadati</taxon>
        <taxon>Bacteroidota</taxon>
        <taxon>Flavobacteriia</taxon>
        <taxon>Flavobacteriales</taxon>
        <taxon>Weeksellaceae</taxon>
        <taxon>Chryseobacterium group</taxon>
        <taxon>Chryseobacterium</taxon>
    </lineage>
</organism>
<sequence length="342" mass="38389">MRNLILPFILLLTFVFSCRENESDEGLEQKNTTYDVYVAGSDNNKACYWKNNVLTYLTNGDNIKAEKIIVENNNIYVFAAESFWKNNVKSDLYTYLGVPSNNNPLISLLEVKSFYVKNNDIYVVGSIRGPVNLASGVATYTIEHCYWKNGVKNVLFTNTGSNTGGFLSDITIHNNDIYIAATKFITSSNWQLGYFKNGIYTAVNSGSFLGINSNSSGVFIGISDQNNSYYKNLLVNTDHFTTANVKGKVVLDNNDIYSFNQNTYYKNGNAITINNPNGYNDIKDLKVVNNKTYMICEMFHQMNSLDIAYKVFINGVETQQITHTANNVNLGGSFNSIFVVEN</sequence>
<dbReference type="PROSITE" id="PS51257">
    <property type="entry name" value="PROKAR_LIPOPROTEIN"/>
    <property type="match status" value="1"/>
</dbReference>
<evidence type="ECO:0000313" key="2">
    <source>
        <dbReference type="Proteomes" id="UP001073122"/>
    </source>
</evidence>
<keyword evidence="2" id="KW-1185">Reference proteome</keyword>
<dbReference type="Proteomes" id="UP001073122">
    <property type="component" value="Unassembled WGS sequence"/>
</dbReference>
<comment type="caution">
    <text evidence="1">The sequence shown here is derived from an EMBL/GenBank/DDBJ whole genome shotgun (WGS) entry which is preliminary data.</text>
</comment>